<reference evidence="1 3" key="1">
    <citation type="journal article" date="2021" name="Hortic Res">
        <title>Chromosome-scale assembly of the Dendrobium chrysotoxum genome enhances the understanding of orchid evolution.</title>
        <authorList>
            <person name="Zhang Y."/>
            <person name="Zhang G.Q."/>
            <person name="Zhang D."/>
            <person name="Liu X.D."/>
            <person name="Xu X.Y."/>
            <person name="Sun W.H."/>
            <person name="Yu X."/>
            <person name="Zhu X."/>
            <person name="Wang Z.W."/>
            <person name="Zhao X."/>
            <person name="Zhong W.Y."/>
            <person name="Chen H."/>
            <person name="Yin W.L."/>
            <person name="Huang T."/>
            <person name="Niu S.C."/>
            <person name="Liu Z.J."/>
        </authorList>
    </citation>
    <scope>NUCLEOTIDE SEQUENCE [LARGE SCALE GENOMIC DNA]</scope>
    <source>
        <strain evidence="1">Lindl</strain>
    </source>
</reference>
<dbReference type="AlphaFoldDB" id="A0AAV7G3U3"/>
<dbReference type="SUPFAM" id="SSF52540">
    <property type="entry name" value="P-loop containing nucleoside triphosphate hydrolases"/>
    <property type="match status" value="1"/>
</dbReference>
<accession>A0AAV7G3U3</accession>
<reference evidence="1" key="2">
    <citation type="submission" date="2021-03" db="EMBL/GenBank/DDBJ databases">
        <authorList>
            <person name="Zhang Y."/>
            <person name="Zhang G.-Q."/>
            <person name="Huang T."/>
            <person name="Niu S.-C."/>
            <person name="Liu Z.-J."/>
        </authorList>
    </citation>
    <scope>NUCLEOTIDE SEQUENCE</scope>
    <source>
        <strain evidence="1">Lindl</strain>
        <tissue evidence="1">Fresh leaves</tissue>
    </source>
</reference>
<keyword evidence="3" id="KW-1185">Reference proteome</keyword>
<sequence length="181" mass="20248">MGRRNLRKSVLPQCPKPLFHGFLYSKAAVKPSQTDSESNIPFCNLTRATRSAPLRFLQASLEVIGATNRHDAVNQALRRPGCFDREIALGVPNKNARAEILSVLTHNLRIESTFYRFKIARFTPGFVGADFVALRIKHPEDYENDKPVSLPFYKTSADHATIFQPSVSSQAFWVALDGTTV</sequence>
<dbReference type="EMBL" id="JAGFBR010000013">
    <property type="protein sequence ID" value="KAH0456765.1"/>
    <property type="molecule type" value="Genomic_DNA"/>
</dbReference>
<dbReference type="GO" id="GO:0016887">
    <property type="term" value="F:ATP hydrolysis activity"/>
    <property type="evidence" value="ECO:0007669"/>
    <property type="project" value="InterPro"/>
</dbReference>
<name>A0AAV7G3U3_DENCH</name>
<dbReference type="Proteomes" id="UP000775213">
    <property type="component" value="Unassembled WGS sequence"/>
</dbReference>
<gene>
    <name evidence="1" type="ORF">IEQ34_014672</name>
    <name evidence="2" type="ORF">IEQ34_014868</name>
</gene>
<dbReference type="PANTHER" id="PTHR48470">
    <property type="entry name" value="CELL DIVISION CONTROL PROTEIN 48 C ISOFORM 1"/>
    <property type="match status" value="1"/>
</dbReference>
<evidence type="ECO:0000313" key="1">
    <source>
        <dbReference type="EMBL" id="KAH0456765.1"/>
    </source>
</evidence>
<organism evidence="1 3">
    <name type="scientific">Dendrobium chrysotoxum</name>
    <name type="common">Orchid</name>
    <dbReference type="NCBI Taxonomy" id="161865"/>
    <lineage>
        <taxon>Eukaryota</taxon>
        <taxon>Viridiplantae</taxon>
        <taxon>Streptophyta</taxon>
        <taxon>Embryophyta</taxon>
        <taxon>Tracheophyta</taxon>
        <taxon>Spermatophyta</taxon>
        <taxon>Magnoliopsida</taxon>
        <taxon>Liliopsida</taxon>
        <taxon>Asparagales</taxon>
        <taxon>Orchidaceae</taxon>
        <taxon>Epidendroideae</taxon>
        <taxon>Malaxideae</taxon>
        <taxon>Dendrobiinae</taxon>
        <taxon>Dendrobium</taxon>
    </lineage>
</organism>
<dbReference type="InterPro" id="IPR055278">
    <property type="entry name" value="CDC48c"/>
</dbReference>
<evidence type="ECO:0000313" key="3">
    <source>
        <dbReference type="Proteomes" id="UP000775213"/>
    </source>
</evidence>
<dbReference type="EMBL" id="JAGFBR010000013">
    <property type="protein sequence ID" value="KAH0456961.1"/>
    <property type="molecule type" value="Genomic_DNA"/>
</dbReference>
<dbReference type="PANTHER" id="PTHR48470:SF1">
    <property type="entry name" value="CELL DIVISION CONTROL PROTEIN 48 C ISOFORM 1"/>
    <property type="match status" value="1"/>
</dbReference>
<dbReference type="InterPro" id="IPR027417">
    <property type="entry name" value="P-loop_NTPase"/>
</dbReference>
<proteinExistence type="predicted"/>
<protein>
    <submittedName>
        <fullName evidence="1">Uncharacterized protein</fullName>
    </submittedName>
</protein>
<dbReference type="Gene3D" id="1.10.8.60">
    <property type="match status" value="1"/>
</dbReference>
<comment type="caution">
    <text evidence="1">The sequence shown here is derived from an EMBL/GenBank/DDBJ whole genome shotgun (WGS) entry which is preliminary data.</text>
</comment>
<dbReference type="Gene3D" id="3.40.50.300">
    <property type="entry name" value="P-loop containing nucleotide triphosphate hydrolases"/>
    <property type="match status" value="1"/>
</dbReference>
<evidence type="ECO:0000313" key="2">
    <source>
        <dbReference type="EMBL" id="KAH0456961.1"/>
    </source>
</evidence>